<dbReference type="OrthoDB" id="3924760at2759"/>
<keyword evidence="2" id="KW-1185">Reference proteome</keyword>
<dbReference type="Gene3D" id="3.30.450.30">
    <property type="entry name" value="Dynein light chain 2a, cytoplasmic"/>
    <property type="match status" value="1"/>
</dbReference>
<reference evidence="1 2" key="1">
    <citation type="submission" date="2015-07" db="EMBL/GenBank/DDBJ databases">
        <title>Comparative genomics of the Sigatoka disease complex on banana suggests a link between parallel evolutionary changes in Pseudocercospora fijiensis and Pseudocercospora eumusae and increased virulence on the banana host.</title>
        <authorList>
            <person name="Chang T.-C."/>
            <person name="Salvucci A."/>
            <person name="Crous P.W."/>
            <person name="Stergiopoulos I."/>
        </authorList>
    </citation>
    <scope>NUCLEOTIDE SEQUENCE [LARGE SCALE GENOMIC DNA]</scope>
    <source>
        <strain evidence="1 2">CBS 116634</strain>
    </source>
</reference>
<proteinExistence type="predicted"/>
<evidence type="ECO:0000313" key="1">
    <source>
        <dbReference type="EMBL" id="KXT11897.1"/>
    </source>
</evidence>
<dbReference type="Proteomes" id="UP000073492">
    <property type="component" value="Unassembled WGS sequence"/>
</dbReference>
<dbReference type="AlphaFoldDB" id="A0A139IAX0"/>
<dbReference type="STRING" id="113226.A0A139IAX0"/>
<gene>
    <name evidence="1" type="ORF">AC579_10495</name>
</gene>
<sequence>MLNAKALTELLSHNRDERLCTRWYLMSANGTLLSYSLPTDINQLRKQAAMAAISWQEYQHRWQEYQHRHRVAGNIQHASPEDMEPSGLGLHALSIESDTCNIIMRRVQKQLLLVLEGGVPPRRAGFVKRITAEAEDGTQLPSSTSAHGGTSVAASVLQLQRQKLDSLAEAILGEFERTRFQMPEDAGSAVF</sequence>
<name>A0A139IAX0_9PEZI</name>
<evidence type="ECO:0000313" key="2">
    <source>
        <dbReference type="Proteomes" id="UP000073492"/>
    </source>
</evidence>
<comment type="caution">
    <text evidence="1">The sequence shown here is derived from an EMBL/GenBank/DDBJ whole genome shotgun (WGS) entry which is preliminary data.</text>
</comment>
<protein>
    <submittedName>
        <fullName evidence="1">Uncharacterized protein</fullName>
    </submittedName>
</protein>
<dbReference type="EMBL" id="LFZO01000174">
    <property type="protein sequence ID" value="KXT11897.1"/>
    <property type="molecule type" value="Genomic_DNA"/>
</dbReference>
<accession>A0A139IAX0</accession>
<organism evidence="1 2">
    <name type="scientific">Pseudocercospora musae</name>
    <dbReference type="NCBI Taxonomy" id="113226"/>
    <lineage>
        <taxon>Eukaryota</taxon>
        <taxon>Fungi</taxon>
        <taxon>Dikarya</taxon>
        <taxon>Ascomycota</taxon>
        <taxon>Pezizomycotina</taxon>
        <taxon>Dothideomycetes</taxon>
        <taxon>Dothideomycetidae</taxon>
        <taxon>Mycosphaerellales</taxon>
        <taxon>Mycosphaerellaceae</taxon>
        <taxon>Pseudocercospora</taxon>
    </lineage>
</organism>